<protein>
    <recommendedName>
        <fullName evidence="2 6">Adenylyl-sulfate kinase</fullName>
        <ecNumber evidence="2 6">2.7.1.25</ecNumber>
    </recommendedName>
    <alternativeName>
        <fullName evidence="6">APS kinase</fullName>
    </alternativeName>
    <alternativeName>
        <fullName evidence="6">ATP adenosine-5'-phosphosulfate 3'-phosphotransferase</fullName>
    </alternativeName>
    <alternativeName>
        <fullName evidence="6">Adenosine-5'-phosphosulfate kinase</fullName>
    </alternativeName>
</protein>
<keyword evidence="6 7" id="KW-0418">Kinase</keyword>
<comment type="function">
    <text evidence="6 7">Catalyzes the synthesis of activated sulfate.</text>
</comment>
<dbReference type="GO" id="GO:0010134">
    <property type="term" value="P:sulfate assimilation via adenylyl sulfate reduction"/>
    <property type="evidence" value="ECO:0007669"/>
    <property type="project" value="TreeGrafter"/>
</dbReference>
<keyword evidence="5 6" id="KW-0067">ATP-binding</keyword>
<dbReference type="Pfam" id="PF01583">
    <property type="entry name" value="APS_kinase"/>
    <property type="match status" value="1"/>
</dbReference>
<proteinExistence type="inferred from homology"/>
<comment type="pathway">
    <text evidence="6 7">Sulfur metabolism; hydrogen sulfide biosynthesis; sulfite from sulfate: step 2/3.</text>
</comment>
<dbReference type="NCBIfam" id="NF003013">
    <property type="entry name" value="PRK03846.1"/>
    <property type="match status" value="1"/>
</dbReference>
<dbReference type="InterPro" id="IPR027417">
    <property type="entry name" value="P-loop_NTPase"/>
</dbReference>
<gene>
    <name evidence="6 9" type="primary">cysC</name>
    <name evidence="9" type="ORF">COT59_01455</name>
</gene>
<evidence type="ECO:0000256" key="6">
    <source>
        <dbReference type="HAMAP-Rule" id="MF_00065"/>
    </source>
</evidence>
<feature type="active site" description="Phosphoserine intermediate" evidence="6">
    <location>
        <position position="87"/>
    </location>
</feature>
<dbReference type="Gene3D" id="3.40.50.300">
    <property type="entry name" value="P-loop containing nucleotide triphosphate hydrolases"/>
    <property type="match status" value="1"/>
</dbReference>
<dbReference type="GO" id="GO:0004020">
    <property type="term" value="F:adenylylsulfate kinase activity"/>
    <property type="evidence" value="ECO:0007669"/>
    <property type="project" value="UniProtKB-UniRule"/>
</dbReference>
<dbReference type="UniPathway" id="UPA00140">
    <property type="reaction ID" value="UER00205"/>
</dbReference>
<evidence type="ECO:0000256" key="1">
    <source>
        <dbReference type="ARBA" id="ARBA00001823"/>
    </source>
</evidence>
<evidence type="ECO:0000313" key="9">
    <source>
        <dbReference type="EMBL" id="PIS17283.1"/>
    </source>
</evidence>
<evidence type="ECO:0000313" key="10">
    <source>
        <dbReference type="Proteomes" id="UP000229675"/>
    </source>
</evidence>
<dbReference type="EMBL" id="PEZD01000033">
    <property type="protein sequence ID" value="PIS17283.1"/>
    <property type="molecule type" value="Genomic_DNA"/>
</dbReference>
<comment type="similarity">
    <text evidence="6 7">Belongs to the APS kinase family.</text>
</comment>
<evidence type="ECO:0000259" key="8">
    <source>
        <dbReference type="Pfam" id="PF01583"/>
    </source>
</evidence>
<evidence type="ECO:0000256" key="5">
    <source>
        <dbReference type="ARBA" id="ARBA00022840"/>
    </source>
</evidence>
<evidence type="ECO:0000256" key="3">
    <source>
        <dbReference type="ARBA" id="ARBA00022679"/>
    </source>
</evidence>
<name>A0A2H0WX95_9BACT</name>
<dbReference type="GO" id="GO:0070814">
    <property type="term" value="P:hydrogen sulfide biosynthetic process"/>
    <property type="evidence" value="ECO:0007669"/>
    <property type="project" value="UniProtKB-UniRule"/>
</dbReference>
<dbReference type="PANTHER" id="PTHR42700:SF1">
    <property type="entry name" value="SULFATE ADENYLYLTRANSFERASE"/>
    <property type="match status" value="1"/>
</dbReference>
<accession>A0A2H0WX95</accession>
<feature type="binding site" evidence="6">
    <location>
        <begin position="13"/>
        <end position="20"/>
    </location>
    <ligand>
        <name>ATP</name>
        <dbReference type="ChEBI" id="CHEBI:30616"/>
    </ligand>
</feature>
<dbReference type="HAMAP" id="MF_00065">
    <property type="entry name" value="Adenylyl_sulf_kinase"/>
    <property type="match status" value="1"/>
</dbReference>
<comment type="catalytic activity">
    <reaction evidence="1 6 7">
        <text>adenosine 5'-phosphosulfate + ATP = 3'-phosphoadenylyl sulfate + ADP + H(+)</text>
        <dbReference type="Rhea" id="RHEA:24152"/>
        <dbReference type="ChEBI" id="CHEBI:15378"/>
        <dbReference type="ChEBI" id="CHEBI:30616"/>
        <dbReference type="ChEBI" id="CHEBI:58243"/>
        <dbReference type="ChEBI" id="CHEBI:58339"/>
        <dbReference type="ChEBI" id="CHEBI:456216"/>
        <dbReference type="EC" id="2.7.1.25"/>
    </reaction>
</comment>
<evidence type="ECO:0000256" key="7">
    <source>
        <dbReference type="RuleBase" id="RU004347"/>
    </source>
</evidence>
<dbReference type="InterPro" id="IPR050512">
    <property type="entry name" value="Sulf_AdTrans/APS_kinase"/>
</dbReference>
<dbReference type="EC" id="2.7.1.25" evidence="2 6"/>
<keyword evidence="6" id="KW-0597">Phosphoprotein</keyword>
<dbReference type="PANTHER" id="PTHR42700">
    <property type="entry name" value="SULFATE ADENYLYLTRANSFERASE"/>
    <property type="match status" value="1"/>
</dbReference>
<dbReference type="GO" id="GO:0005524">
    <property type="term" value="F:ATP binding"/>
    <property type="evidence" value="ECO:0007669"/>
    <property type="project" value="UniProtKB-UniRule"/>
</dbReference>
<dbReference type="GO" id="GO:0005737">
    <property type="term" value="C:cytoplasm"/>
    <property type="evidence" value="ECO:0007669"/>
    <property type="project" value="TreeGrafter"/>
</dbReference>
<dbReference type="InterPro" id="IPR002891">
    <property type="entry name" value="APS"/>
</dbReference>
<dbReference type="GO" id="GO:0004781">
    <property type="term" value="F:sulfate adenylyltransferase (ATP) activity"/>
    <property type="evidence" value="ECO:0007669"/>
    <property type="project" value="TreeGrafter"/>
</dbReference>
<reference evidence="10" key="1">
    <citation type="submission" date="2017-09" db="EMBL/GenBank/DDBJ databases">
        <title>Depth-based differentiation of microbial function through sediment-hosted aquifers and enrichment of novel symbionts in the deep terrestrial subsurface.</title>
        <authorList>
            <person name="Probst A.J."/>
            <person name="Ladd B."/>
            <person name="Jarett J.K."/>
            <person name="Geller-Mcgrath D.E."/>
            <person name="Sieber C.M.K."/>
            <person name="Emerson J.B."/>
            <person name="Anantharaman K."/>
            <person name="Thomas B.C."/>
            <person name="Malmstrom R."/>
            <person name="Stieglmeier M."/>
            <person name="Klingl A."/>
            <person name="Woyke T."/>
            <person name="Ryan C.M."/>
            <person name="Banfield J.F."/>
        </authorList>
    </citation>
    <scope>NUCLEOTIDE SEQUENCE [LARGE SCALE GENOMIC DNA]</scope>
</reference>
<keyword evidence="3 6" id="KW-0808">Transferase</keyword>
<dbReference type="Proteomes" id="UP000229675">
    <property type="component" value="Unassembled WGS sequence"/>
</dbReference>
<organism evidence="9 10">
    <name type="scientific">Candidatus Nealsonbacteria bacterium CG09_land_8_20_14_0_10_42_14</name>
    <dbReference type="NCBI Taxonomy" id="1974707"/>
    <lineage>
        <taxon>Bacteria</taxon>
        <taxon>Candidatus Nealsoniibacteriota</taxon>
    </lineage>
</organism>
<dbReference type="SUPFAM" id="SSF52540">
    <property type="entry name" value="P-loop containing nucleoside triphosphate hydrolases"/>
    <property type="match status" value="1"/>
</dbReference>
<dbReference type="CDD" id="cd02027">
    <property type="entry name" value="APSK"/>
    <property type="match status" value="1"/>
</dbReference>
<evidence type="ECO:0000256" key="2">
    <source>
        <dbReference type="ARBA" id="ARBA00012121"/>
    </source>
</evidence>
<keyword evidence="4 6" id="KW-0547">Nucleotide-binding</keyword>
<feature type="domain" description="APS kinase" evidence="8">
    <location>
        <begin position="5"/>
        <end position="153"/>
    </location>
</feature>
<dbReference type="GO" id="GO:0019379">
    <property type="term" value="P:sulfate assimilation, phosphoadenylyl sulfate reduction by phosphoadenylyl-sulfate reductase (thioredoxin)"/>
    <property type="evidence" value="ECO:0007669"/>
    <property type="project" value="TreeGrafter"/>
</dbReference>
<dbReference type="NCBIfam" id="TIGR00455">
    <property type="entry name" value="apsK"/>
    <property type="match status" value="1"/>
</dbReference>
<sequence length="177" mass="19693">MKNKKGFTLWFTGLPSSGKSTLADAVADELKKQGVLAERLDGDLFRQTISKDLGFSPEDIQKNNERVAFVAQLLTKNGVAVVASFASPYRQDREKAREQIKDFVEVYVKCPLTECIKRDSRGNYKKALAGEIPNFIGISQSYETPVNPEIVVETDKESVAESTEKIIAALKKLDYLS</sequence>
<evidence type="ECO:0000256" key="4">
    <source>
        <dbReference type="ARBA" id="ARBA00022741"/>
    </source>
</evidence>
<comment type="caution">
    <text evidence="9">The sequence shown here is derived from an EMBL/GenBank/DDBJ whole genome shotgun (WGS) entry which is preliminary data.</text>
</comment>
<dbReference type="InterPro" id="IPR059117">
    <property type="entry name" value="APS_kinase_dom"/>
</dbReference>
<dbReference type="AlphaFoldDB" id="A0A2H0WX95"/>